<dbReference type="Pfam" id="PF23562">
    <property type="entry name" value="AMP-binding_C_3"/>
    <property type="match status" value="1"/>
</dbReference>
<dbReference type="GO" id="GO:0004467">
    <property type="term" value="F:long-chain fatty acid-CoA ligase activity"/>
    <property type="evidence" value="ECO:0007669"/>
    <property type="project" value="UniProtKB-EC"/>
</dbReference>
<dbReference type="SUPFAM" id="SSF56801">
    <property type="entry name" value="Acetyl-CoA synthetase-like"/>
    <property type="match status" value="1"/>
</dbReference>
<dbReference type="Pfam" id="PF00501">
    <property type="entry name" value="AMP-binding"/>
    <property type="match status" value="1"/>
</dbReference>
<dbReference type="PROSITE" id="PS00455">
    <property type="entry name" value="AMP_BINDING"/>
    <property type="match status" value="1"/>
</dbReference>
<feature type="domain" description="AMP-dependent synthetase/ligase" evidence="5">
    <location>
        <begin position="5"/>
        <end position="110"/>
    </location>
</feature>
<dbReference type="GO" id="GO:0016020">
    <property type="term" value="C:membrane"/>
    <property type="evidence" value="ECO:0007669"/>
    <property type="project" value="TreeGrafter"/>
</dbReference>
<sequence>MKAAITTQDLATIIYTSGTTGNPKGVMLSHRNIIFNVEEVSPHLPVESHHKVLSFLPLCHIFERVVTYFYFYKGVEVYYAESIDSLKENIAEVKPHFMTCVPRLMEKIYDGILAKGQDLKGINNRPGTVGMILDNVKVKLEHREGMGEGEGEILVQGDNVMMGYYNNPEATEATIKDGWLYTGDVGKLEDNKFLKITDRVKELFKTSGGKYVAPQHIENTLKESKYIEQIIAIGNNRKFVSALIFPSQLNLKSWAEFKGYDIDFNDSNWVTNELIQEKIKRVIDRYNVQFNHVEQIKKFILVNKEWTIDGGELTPTLKLKRKVIEEKNVENIESLYKD</sequence>
<dbReference type="EMBL" id="LR913501">
    <property type="protein sequence ID" value="CAD7254893.1"/>
    <property type="molecule type" value="Genomic_DNA"/>
</dbReference>
<evidence type="ECO:0000256" key="3">
    <source>
        <dbReference type="ARBA" id="ARBA00023098"/>
    </source>
</evidence>
<dbReference type="Gene3D" id="3.40.50.12780">
    <property type="entry name" value="N-terminal domain of ligase-like"/>
    <property type="match status" value="2"/>
</dbReference>
<dbReference type="AlphaFoldDB" id="A0A7R9FU06"/>
<keyword evidence="2" id="KW-0276">Fatty acid metabolism</keyword>
<organism evidence="6">
    <name type="scientific">Darwinula stevensoni</name>
    <dbReference type="NCBI Taxonomy" id="69355"/>
    <lineage>
        <taxon>Eukaryota</taxon>
        <taxon>Metazoa</taxon>
        <taxon>Ecdysozoa</taxon>
        <taxon>Arthropoda</taxon>
        <taxon>Crustacea</taxon>
        <taxon>Oligostraca</taxon>
        <taxon>Ostracoda</taxon>
        <taxon>Podocopa</taxon>
        <taxon>Podocopida</taxon>
        <taxon>Darwinulocopina</taxon>
        <taxon>Darwinuloidea</taxon>
        <taxon>Darwinulidae</taxon>
        <taxon>Darwinula</taxon>
    </lineage>
</organism>
<dbReference type="InterPro" id="IPR042099">
    <property type="entry name" value="ANL_N_sf"/>
</dbReference>
<gene>
    <name evidence="6" type="ORF">DSTB1V02_LOCUS14639</name>
</gene>
<evidence type="ECO:0000313" key="6">
    <source>
        <dbReference type="EMBL" id="CAD7254893.1"/>
    </source>
</evidence>
<reference evidence="6" key="1">
    <citation type="submission" date="2020-11" db="EMBL/GenBank/DDBJ databases">
        <authorList>
            <person name="Tran Van P."/>
        </authorList>
    </citation>
    <scope>NUCLEOTIDE SEQUENCE</scope>
</reference>
<proteinExistence type="predicted"/>
<evidence type="ECO:0000256" key="4">
    <source>
        <dbReference type="ARBA" id="ARBA00026121"/>
    </source>
</evidence>
<evidence type="ECO:0000259" key="5">
    <source>
        <dbReference type="Pfam" id="PF00501"/>
    </source>
</evidence>
<dbReference type="Proteomes" id="UP000677054">
    <property type="component" value="Unassembled WGS sequence"/>
</dbReference>
<dbReference type="GO" id="GO:0005783">
    <property type="term" value="C:endoplasmic reticulum"/>
    <property type="evidence" value="ECO:0007669"/>
    <property type="project" value="TreeGrafter"/>
</dbReference>
<evidence type="ECO:0000313" key="7">
    <source>
        <dbReference type="Proteomes" id="UP000677054"/>
    </source>
</evidence>
<dbReference type="OrthoDB" id="3633556at2759"/>
<dbReference type="EMBL" id="CAJPEV010013983">
    <property type="protein sequence ID" value="CAG0906861.1"/>
    <property type="molecule type" value="Genomic_DNA"/>
</dbReference>
<accession>A0A7R9FU06</accession>
<dbReference type="EC" id="6.2.1.3" evidence="4"/>
<feature type="non-terminal residue" evidence="6">
    <location>
        <position position="1"/>
    </location>
</feature>
<dbReference type="PRINTS" id="PR00154">
    <property type="entry name" value="AMPBINDING"/>
</dbReference>
<keyword evidence="7" id="KW-1185">Reference proteome</keyword>
<name>A0A7R9FU06_9CRUS</name>
<dbReference type="InterPro" id="IPR020459">
    <property type="entry name" value="AMP-binding"/>
</dbReference>
<protein>
    <recommendedName>
        <fullName evidence="4">long-chain-fatty-acid--CoA ligase</fullName>
        <ecNumber evidence="4">6.2.1.3</ecNumber>
    </recommendedName>
</protein>
<keyword evidence="3" id="KW-0443">Lipid metabolism</keyword>
<dbReference type="PANTHER" id="PTHR43272:SF32">
    <property type="entry name" value="AMP-DEPENDENT SYNTHETASE_LIGASE DOMAIN-CONTAINING PROTEIN"/>
    <property type="match status" value="1"/>
</dbReference>
<evidence type="ECO:0000256" key="1">
    <source>
        <dbReference type="ARBA" id="ARBA00022598"/>
    </source>
</evidence>
<dbReference type="InterPro" id="IPR020845">
    <property type="entry name" value="AMP-binding_CS"/>
</dbReference>
<dbReference type="PANTHER" id="PTHR43272">
    <property type="entry name" value="LONG-CHAIN-FATTY-ACID--COA LIGASE"/>
    <property type="match status" value="1"/>
</dbReference>
<keyword evidence="1" id="KW-0436">Ligase</keyword>
<dbReference type="InterPro" id="IPR000873">
    <property type="entry name" value="AMP-dep_synth/lig_dom"/>
</dbReference>
<evidence type="ECO:0000256" key="2">
    <source>
        <dbReference type="ARBA" id="ARBA00022832"/>
    </source>
</evidence>